<dbReference type="CDD" id="cd03039">
    <property type="entry name" value="GST_N_Sigma_like"/>
    <property type="match status" value="1"/>
</dbReference>
<sequence length="238" mass="27677">MISSASKSIPSKIKLSYFPFHGRVEPIRMLLLHKGVEFEDDHVDLMGWIGGSELKQEAEYGQLPILEYGEKKYVQSVAIMRFLARQFGYYPLDDFEKQYEVDNVMDSFSDYNFGLIKAYTATEVKAKNEGLKSFFSTHSMTFFKSWDTRIKENGTGYAVGDSWTAADFSILAITHTMYTHSHWNHMYDNLLDSYTTLKDYTETRIADFGDKLSSRPEIPVNFIFQKKVEYFPEEDKQE</sequence>
<accession>A0AAD2D0V5</accession>
<dbReference type="InterPro" id="IPR036249">
    <property type="entry name" value="Thioredoxin-like_sf"/>
</dbReference>
<dbReference type="SUPFAM" id="SSF52833">
    <property type="entry name" value="Thioredoxin-like"/>
    <property type="match status" value="1"/>
</dbReference>
<evidence type="ECO:0000313" key="3">
    <source>
        <dbReference type="EMBL" id="CAI2376205.1"/>
    </source>
</evidence>
<dbReference type="SUPFAM" id="SSF47616">
    <property type="entry name" value="GST C-terminal domain-like"/>
    <property type="match status" value="1"/>
</dbReference>
<gene>
    <name evidence="3" type="ORF">ECRASSUSDP1_LOCUS17574</name>
</gene>
<dbReference type="InterPro" id="IPR040079">
    <property type="entry name" value="Glutathione_S-Trfase"/>
</dbReference>
<name>A0AAD2D0V5_EUPCR</name>
<dbReference type="AlphaFoldDB" id="A0AAD2D0V5"/>
<evidence type="ECO:0008006" key="5">
    <source>
        <dbReference type="Google" id="ProtNLM"/>
    </source>
</evidence>
<dbReference type="Gene3D" id="3.40.30.10">
    <property type="entry name" value="Glutaredoxin"/>
    <property type="match status" value="1"/>
</dbReference>
<dbReference type="Gene3D" id="1.20.1050.10">
    <property type="match status" value="1"/>
</dbReference>
<dbReference type="EMBL" id="CAMPGE010017747">
    <property type="protein sequence ID" value="CAI2376205.1"/>
    <property type="molecule type" value="Genomic_DNA"/>
</dbReference>
<dbReference type="PROSITE" id="PS50405">
    <property type="entry name" value="GST_CTER"/>
    <property type="match status" value="1"/>
</dbReference>
<feature type="domain" description="GST N-terminal" evidence="1">
    <location>
        <begin position="11"/>
        <end position="91"/>
    </location>
</feature>
<dbReference type="PANTHER" id="PTHR11571">
    <property type="entry name" value="GLUTATHIONE S-TRANSFERASE"/>
    <property type="match status" value="1"/>
</dbReference>
<dbReference type="Pfam" id="PF02798">
    <property type="entry name" value="GST_N"/>
    <property type="match status" value="1"/>
</dbReference>
<comment type="caution">
    <text evidence="3">The sequence shown here is derived from an EMBL/GenBank/DDBJ whole genome shotgun (WGS) entry which is preliminary data.</text>
</comment>
<evidence type="ECO:0000259" key="1">
    <source>
        <dbReference type="PROSITE" id="PS50404"/>
    </source>
</evidence>
<dbReference type="InterPro" id="IPR004045">
    <property type="entry name" value="Glutathione_S-Trfase_N"/>
</dbReference>
<dbReference type="Pfam" id="PF14497">
    <property type="entry name" value="GST_C_3"/>
    <property type="match status" value="1"/>
</dbReference>
<reference evidence="3" key="1">
    <citation type="submission" date="2023-07" db="EMBL/GenBank/DDBJ databases">
        <authorList>
            <consortium name="AG Swart"/>
            <person name="Singh M."/>
            <person name="Singh A."/>
            <person name="Seah K."/>
            <person name="Emmerich C."/>
        </authorList>
    </citation>
    <scope>NUCLEOTIDE SEQUENCE</scope>
    <source>
        <strain evidence="3">DP1</strain>
    </source>
</reference>
<evidence type="ECO:0000313" key="4">
    <source>
        <dbReference type="Proteomes" id="UP001295684"/>
    </source>
</evidence>
<proteinExistence type="predicted"/>
<dbReference type="Proteomes" id="UP001295684">
    <property type="component" value="Unassembled WGS sequence"/>
</dbReference>
<keyword evidence="4" id="KW-1185">Reference proteome</keyword>
<dbReference type="GO" id="GO:0006749">
    <property type="term" value="P:glutathione metabolic process"/>
    <property type="evidence" value="ECO:0007669"/>
    <property type="project" value="TreeGrafter"/>
</dbReference>
<dbReference type="InterPro" id="IPR004046">
    <property type="entry name" value="GST_C"/>
</dbReference>
<protein>
    <recommendedName>
        <fullName evidence="5">Glutathione S-transferase</fullName>
    </recommendedName>
</protein>
<evidence type="ECO:0000259" key="2">
    <source>
        <dbReference type="PROSITE" id="PS50405"/>
    </source>
</evidence>
<dbReference type="GO" id="GO:0004364">
    <property type="term" value="F:glutathione transferase activity"/>
    <property type="evidence" value="ECO:0007669"/>
    <property type="project" value="TreeGrafter"/>
</dbReference>
<feature type="domain" description="GST C-terminal" evidence="2">
    <location>
        <begin position="94"/>
        <end position="230"/>
    </location>
</feature>
<organism evidence="3 4">
    <name type="scientific">Euplotes crassus</name>
    <dbReference type="NCBI Taxonomy" id="5936"/>
    <lineage>
        <taxon>Eukaryota</taxon>
        <taxon>Sar</taxon>
        <taxon>Alveolata</taxon>
        <taxon>Ciliophora</taxon>
        <taxon>Intramacronucleata</taxon>
        <taxon>Spirotrichea</taxon>
        <taxon>Hypotrichia</taxon>
        <taxon>Euplotida</taxon>
        <taxon>Euplotidae</taxon>
        <taxon>Moneuplotes</taxon>
    </lineage>
</organism>
<dbReference type="InterPro" id="IPR010987">
    <property type="entry name" value="Glutathione-S-Trfase_C-like"/>
</dbReference>
<dbReference type="InterPro" id="IPR036282">
    <property type="entry name" value="Glutathione-S-Trfase_C_sf"/>
</dbReference>
<dbReference type="SFLD" id="SFLDS00019">
    <property type="entry name" value="Glutathione_Transferase_(cytos"/>
    <property type="match status" value="1"/>
</dbReference>
<dbReference type="PROSITE" id="PS50404">
    <property type="entry name" value="GST_NTER"/>
    <property type="match status" value="1"/>
</dbReference>
<dbReference type="InterPro" id="IPR050213">
    <property type="entry name" value="GST_superfamily"/>
</dbReference>